<dbReference type="Proteomes" id="UP000054988">
    <property type="component" value="Unassembled WGS sequence"/>
</dbReference>
<protein>
    <submittedName>
        <fullName evidence="1">Uncharacterized protein</fullName>
    </submittedName>
</protein>
<comment type="caution">
    <text evidence="1">The sequence shown here is derived from an EMBL/GenBank/DDBJ whole genome shotgun (WGS) entry which is preliminary data.</text>
</comment>
<organism evidence="1 2">
    <name type="scientific">Moniliophthora roreri</name>
    <name type="common">Frosty pod rot fungus</name>
    <name type="synonym">Monilia roreri</name>
    <dbReference type="NCBI Taxonomy" id="221103"/>
    <lineage>
        <taxon>Eukaryota</taxon>
        <taxon>Fungi</taxon>
        <taxon>Dikarya</taxon>
        <taxon>Basidiomycota</taxon>
        <taxon>Agaricomycotina</taxon>
        <taxon>Agaricomycetes</taxon>
        <taxon>Agaricomycetidae</taxon>
        <taxon>Agaricales</taxon>
        <taxon>Marasmiineae</taxon>
        <taxon>Marasmiaceae</taxon>
        <taxon>Moniliophthora</taxon>
    </lineage>
</organism>
<evidence type="ECO:0000313" key="2">
    <source>
        <dbReference type="Proteomes" id="UP000054988"/>
    </source>
</evidence>
<proteinExistence type="predicted"/>
<sequence length="35" mass="4044">MSCSVVQRQFAFKTTSQIEIGQILVLMFNQKLPKE</sequence>
<dbReference type="AlphaFoldDB" id="A0A0W0G2W3"/>
<dbReference type="EMBL" id="LATX01001283">
    <property type="protein sequence ID" value="KTB42912.1"/>
    <property type="molecule type" value="Genomic_DNA"/>
</dbReference>
<evidence type="ECO:0000313" key="1">
    <source>
        <dbReference type="EMBL" id="KTB42912.1"/>
    </source>
</evidence>
<name>A0A0W0G2W3_MONRR</name>
<accession>A0A0W0G2W3</accession>
<reference evidence="1 2" key="1">
    <citation type="submission" date="2015-12" db="EMBL/GenBank/DDBJ databases">
        <title>Draft genome sequence of Moniliophthora roreri, the causal agent of frosty pod rot of cacao.</title>
        <authorList>
            <person name="Aime M.C."/>
            <person name="Diaz-Valderrama J.R."/>
            <person name="Kijpornyongpan T."/>
            <person name="Phillips-Mora W."/>
        </authorList>
    </citation>
    <scope>NUCLEOTIDE SEQUENCE [LARGE SCALE GENOMIC DNA]</scope>
    <source>
        <strain evidence="1 2">MCA 2952</strain>
    </source>
</reference>
<gene>
    <name evidence="1" type="ORF">WG66_4512</name>
</gene>